<evidence type="ECO:0000313" key="3">
    <source>
        <dbReference type="EMBL" id="CDS18986.1"/>
    </source>
</evidence>
<name>A0A068WKJ4_ECHGR</name>
<organism evidence="3">
    <name type="scientific">Echinococcus granulosus</name>
    <name type="common">Hydatid tapeworm</name>
    <dbReference type="NCBI Taxonomy" id="6210"/>
    <lineage>
        <taxon>Eukaryota</taxon>
        <taxon>Metazoa</taxon>
        <taxon>Spiralia</taxon>
        <taxon>Lophotrochozoa</taxon>
        <taxon>Platyhelminthes</taxon>
        <taxon>Cestoda</taxon>
        <taxon>Eucestoda</taxon>
        <taxon>Cyclophyllidea</taxon>
        <taxon>Taeniidae</taxon>
        <taxon>Echinococcus</taxon>
        <taxon>Echinococcus granulosus group</taxon>
    </lineage>
</organism>
<feature type="compositionally biased region" description="Low complexity" evidence="1">
    <location>
        <begin position="248"/>
        <end position="267"/>
    </location>
</feature>
<dbReference type="PROSITE" id="PS50181">
    <property type="entry name" value="FBOX"/>
    <property type="match status" value="1"/>
</dbReference>
<dbReference type="CDD" id="cd22104">
    <property type="entry name" value="F-box_FBXO33"/>
    <property type="match status" value="1"/>
</dbReference>
<dbReference type="PANTHER" id="PTHR20872:SF1">
    <property type="entry name" value="F-BOX DOMAIN-CONTAINING PROTEIN"/>
    <property type="match status" value="1"/>
</dbReference>
<feature type="region of interest" description="Disordered" evidence="1">
    <location>
        <begin position="133"/>
        <end position="170"/>
    </location>
</feature>
<dbReference type="OrthoDB" id="9974792at2759"/>
<feature type="compositionally biased region" description="Basic and acidic residues" evidence="1">
    <location>
        <begin position="157"/>
        <end position="170"/>
    </location>
</feature>
<dbReference type="SMART" id="SM00256">
    <property type="entry name" value="FBOX"/>
    <property type="match status" value="1"/>
</dbReference>
<dbReference type="WBParaSite" id="EgrG_000426650">
    <property type="protein sequence ID" value="EgrG_000426650"/>
    <property type="gene ID" value="EgrG_000426650"/>
</dbReference>
<evidence type="ECO:0000313" key="5">
    <source>
        <dbReference type="WBParaSite" id="EgrG_000426650"/>
    </source>
</evidence>
<evidence type="ECO:0000259" key="2">
    <source>
        <dbReference type="PROSITE" id="PS50181"/>
    </source>
</evidence>
<feature type="region of interest" description="Disordered" evidence="1">
    <location>
        <begin position="204"/>
        <end position="229"/>
    </location>
</feature>
<evidence type="ECO:0000313" key="4">
    <source>
        <dbReference type="Proteomes" id="UP000492820"/>
    </source>
</evidence>
<sequence length="826" mass="91873">MPKLVLVKIFAYLPWRDRAHAALVCKRWLNAFCSPEVWRAFTYHPPAQGLPRLQYDLKTYYLSKGIRNIGWHIQYLRFPETGDYFMLNRVLSLIAEFFEAHPSPHKFSANSVVSTEILFPALAALEAALSPSSSSSSLSPPEHRKSSLASPAAAIDHSNEETEKSAQQEVTEKIPLSMLAEAVFGDPDLENSIKLAMKLQQREYERDSSSSDSSSSLESGIGISSHSRTDASLQLSSSVPIRFQFRSVSTTTPPSTSAMTGAGQAGTRGRRYQRSVSCKFPCTYKRLPYPPDTSNLPPPCVRAFSLDFHAEFDEASGVVYGSGGALFATIVRVLSQLKCLRALYLRNLFLSQSDARQLLIEVSTVAGPTLERASLLHVCKITHERPAQETTSQSEVPIQGRFDLASTTAADTSHDDDRYWYLRDPRWLGARPRLLGWNPLADLFALFPNLSRLEIALTQLTGPMLLRLIYQTQLSVLILTQTDLSPRWMEYIHGEGLVTLQSVEGSHSGMEVRTKHTTDEYYVDWGADVPIARHGAPPEHRSATLGGTADFWRPVASEFWHQAVCMRPTLRVHVRLRFLYSRASSDLCVLALPALPAPLVSIVCVFGSGDQTATYRLFERSIPSITQYASTLTDIVLLTELDLGAVETEEREKEQMARLSGRRLCFSYQSRQKGPQITSTQDILPQPLDDQLLRLLSACPNVSSLSIGGRLLNIHLTTASQICRLLVKAARARPRSGGHAQKPPPPVLHFDVGSIRLSGPIPQSATERDSSVFLELMRDCRGKEVELLVAKERAAECLIAAALGSPRWHFMQTDEFRRHVLNYAAV</sequence>
<feature type="region of interest" description="Disordered" evidence="1">
    <location>
        <begin position="248"/>
        <end position="270"/>
    </location>
</feature>
<dbReference type="InterPro" id="IPR036047">
    <property type="entry name" value="F-box-like_dom_sf"/>
</dbReference>
<dbReference type="Pfam" id="PF12937">
    <property type="entry name" value="F-box-like"/>
    <property type="match status" value="1"/>
</dbReference>
<dbReference type="AlphaFoldDB" id="A0A068WKJ4"/>
<dbReference type="Proteomes" id="UP000492820">
    <property type="component" value="Unassembled WGS sequence"/>
</dbReference>
<dbReference type="SUPFAM" id="SSF81383">
    <property type="entry name" value="F-box domain"/>
    <property type="match status" value="1"/>
</dbReference>
<feature type="domain" description="F-box" evidence="2">
    <location>
        <begin position="1"/>
        <end position="41"/>
    </location>
</feature>
<feature type="compositionally biased region" description="Low complexity" evidence="1">
    <location>
        <begin position="210"/>
        <end position="226"/>
    </location>
</feature>
<evidence type="ECO:0000256" key="1">
    <source>
        <dbReference type="SAM" id="MobiDB-lite"/>
    </source>
</evidence>
<reference evidence="3 4" key="1">
    <citation type="journal article" date="2013" name="Nature">
        <title>The genomes of four tapeworm species reveal adaptations to parasitism.</title>
        <authorList>
            <person name="Tsai I.J."/>
            <person name="Zarowiecki M."/>
            <person name="Holroyd N."/>
            <person name="Garciarrubio A."/>
            <person name="Sanchez-Flores A."/>
            <person name="Brooks K.L."/>
            <person name="Tracey A."/>
            <person name="Bobes R.J."/>
            <person name="Fragoso G."/>
            <person name="Sciutto E."/>
            <person name="Aslett M."/>
            <person name="Beasley H."/>
            <person name="Bennett H.M."/>
            <person name="Cai J."/>
            <person name="Camicia F."/>
            <person name="Clark R."/>
            <person name="Cucher M."/>
            <person name="De Silva N."/>
            <person name="Day T.A."/>
            <person name="Deplazes P."/>
            <person name="Estrada K."/>
            <person name="Fernandez C."/>
            <person name="Holland P.W."/>
            <person name="Hou J."/>
            <person name="Hu S."/>
            <person name="Huckvale T."/>
            <person name="Hung S.S."/>
            <person name="Kamenetzky L."/>
            <person name="Keane J.A."/>
            <person name="Kiss F."/>
            <person name="Koziol U."/>
            <person name="Lambert O."/>
            <person name="Liu K."/>
            <person name="Luo X."/>
            <person name="Luo Y."/>
            <person name="Macchiaroli N."/>
            <person name="Nichol S."/>
            <person name="Paps J."/>
            <person name="Parkinson J."/>
            <person name="Pouchkina-Stantcheva N."/>
            <person name="Riddiford N."/>
            <person name="Rosenzvit M."/>
            <person name="Salinas G."/>
            <person name="Wasmuth J.D."/>
            <person name="Zamanian M."/>
            <person name="Zheng Y."/>
            <person name="Cai X."/>
            <person name="Soberon X."/>
            <person name="Olson P.D."/>
            <person name="Laclette J.P."/>
            <person name="Brehm K."/>
            <person name="Berriman M."/>
            <person name="Garciarrubio A."/>
            <person name="Bobes R.J."/>
            <person name="Fragoso G."/>
            <person name="Sanchez-Flores A."/>
            <person name="Estrada K."/>
            <person name="Cevallos M.A."/>
            <person name="Morett E."/>
            <person name="Gonzalez V."/>
            <person name="Portillo T."/>
            <person name="Ochoa-Leyva A."/>
            <person name="Jose M.V."/>
            <person name="Sciutto E."/>
            <person name="Landa A."/>
            <person name="Jimenez L."/>
            <person name="Valdes V."/>
            <person name="Carrero J.C."/>
            <person name="Larralde C."/>
            <person name="Morales-Montor J."/>
            <person name="Limon-Lason J."/>
            <person name="Soberon X."/>
            <person name="Laclette J.P."/>
        </authorList>
    </citation>
    <scope>NUCLEOTIDE SEQUENCE [LARGE SCALE GENOMIC DNA]</scope>
</reference>
<proteinExistence type="predicted"/>
<dbReference type="Gene3D" id="1.20.1280.50">
    <property type="match status" value="1"/>
</dbReference>
<dbReference type="InterPro" id="IPR001810">
    <property type="entry name" value="F-box_dom"/>
</dbReference>
<protein>
    <submittedName>
        <fullName evidence="3 5">F box and leucine rich repeat protein 3</fullName>
    </submittedName>
</protein>
<gene>
    <name evidence="5" type="primary">EGR_02334</name>
    <name evidence="3" type="ORF">EgrG_000426650</name>
</gene>
<dbReference type="EMBL" id="LK028579">
    <property type="protein sequence ID" value="CDS18986.1"/>
    <property type="molecule type" value="Genomic_DNA"/>
</dbReference>
<reference evidence="5" key="3">
    <citation type="submission" date="2020-10" db="UniProtKB">
        <authorList>
            <consortium name="WormBaseParasite"/>
        </authorList>
    </citation>
    <scope>IDENTIFICATION</scope>
</reference>
<dbReference type="PANTHER" id="PTHR20872">
    <property type="match status" value="1"/>
</dbReference>
<reference evidence="3" key="2">
    <citation type="submission" date="2014-06" db="EMBL/GenBank/DDBJ databases">
        <authorList>
            <person name="Aslett M."/>
        </authorList>
    </citation>
    <scope>NUCLEOTIDE SEQUENCE</scope>
</reference>
<accession>A0A068WKJ4</accession>